<dbReference type="Gene3D" id="1.10.600.10">
    <property type="entry name" value="Farnesyl Diphosphate Synthase"/>
    <property type="match status" value="1"/>
</dbReference>
<dbReference type="Pfam" id="PF00348">
    <property type="entry name" value="polyprenyl_synt"/>
    <property type="match status" value="1"/>
</dbReference>
<dbReference type="SFLD" id="SFLDS00005">
    <property type="entry name" value="Isoprenoid_Synthase_Type_I"/>
    <property type="match status" value="1"/>
</dbReference>
<comment type="similarity">
    <text evidence="2 6">Belongs to the FPP/GGPP synthase family.</text>
</comment>
<dbReference type="EMBL" id="WVUH01000059">
    <property type="protein sequence ID" value="MBO4206258.1"/>
    <property type="molecule type" value="Genomic_DNA"/>
</dbReference>
<dbReference type="PROSITE" id="PS00723">
    <property type="entry name" value="POLYPRENYL_SYNTHASE_1"/>
    <property type="match status" value="1"/>
</dbReference>
<evidence type="ECO:0000256" key="4">
    <source>
        <dbReference type="ARBA" id="ARBA00022723"/>
    </source>
</evidence>
<dbReference type="InterPro" id="IPR033749">
    <property type="entry name" value="Polyprenyl_synt_CS"/>
</dbReference>
<dbReference type="PROSITE" id="PS00444">
    <property type="entry name" value="POLYPRENYL_SYNTHASE_2"/>
    <property type="match status" value="1"/>
</dbReference>
<dbReference type="CDD" id="cd00685">
    <property type="entry name" value="Trans_IPPS_HT"/>
    <property type="match status" value="1"/>
</dbReference>
<keyword evidence="5" id="KW-0460">Magnesium</keyword>
<evidence type="ECO:0000256" key="6">
    <source>
        <dbReference type="RuleBase" id="RU004466"/>
    </source>
</evidence>
<reference evidence="7 8" key="1">
    <citation type="submission" date="2019-12" db="EMBL/GenBank/DDBJ databases">
        <title>Whole genome sequencing of endophytic Actinobacterium Micromonospora sp. MPMI6T.</title>
        <authorList>
            <person name="Evv R."/>
            <person name="Podile A.R."/>
        </authorList>
    </citation>
    <scope>NUCLEOTIDE SEQUENCE [LARGE SCALE GENOMIC DNA]</scope>
    <source>
        <strain evidence="7 8">MPMI6</strain>
    </source>
</reference>
<dbReference type="SUPFAM" id="SSF48576">
    <property type="entry name" value="Terpenoid synthases"/>
    <property type="match status" value="1"/>
</dbReference>
<name>A0ABS3VNY3_MICEH</name>
<comment type="caution">
    <text evidence="7">The sequence shown here is derived from an EMBL/GenBank/DDBJ whole genome shotgun (WGS) entry which is preliminary data.</text>
</comment>
<keyword evidence="4" id="KW-0479">Metal-binding</keyword>
<dbReference type="InterPro" id="IPR000092">
    <property type="entry name" value="Polyprenyl_synt"/>
</dbReference>
<evidence type="ECO:0000313" key="8">
    <source>
        <dbReference type="Proteomes" id="UP000823521"/>
    </source>
</evidence>
<proteinExistence type="inferred from homology"/>
<dbReference type="InterPro" id="IPR008949">
    <property type="entry name" value="Isoprenoid_synthase_dom_sf"/>
</dbReference>
<gene>
    <name evidence="7" type="ORF">GSF22_09595</name>
</gene>
<evidence type="ECO:0000256" key="3">
    <source>
        <dbReference type="ARBA" id="ARBA00022679"/>
    </source>
</evidence>
<evidence type="ECO:0000313" key="7">
    <source>
        <dbReference type="EMBL" id="MBO4206258.1"/>
    </source>
</evidence>
<keyword evidence="3 6" id="KW-0808">Transferase</keyword>
<sequence>MSVGSEIPSAIDLVAVRHAVDEVLREFVADRVRSAAGPELPPALAAFDEYLAGGKRLRPLLCYCGWYAAGGAATSRSILRVAAALELFHTFALIHDDLIDQADSRRGRPTLHRGLDAYHRARGDVPHPDRVGTGAAILLGDLALVWSDELLYASGMTERQLTSVRGLLDLMRNELMYGQYLDLLGTGVPTADLDAALTIARYKSGKYTVERPLQIGARLAGAEQPLLDMFSAFGVPIGEAFQLRDDVLGLFGDPAVTGKSQLDDIRDGKRTVLLAIALDRADGGQRDRLTRLIGDPAVDGAGAAEVRRVVVDTGALATVEAMIDERLGRGLAVLDDAAIPPSAVRALRSVAHAATVRSA</sequence>
<evidence type="ECO:0000256" key="5">
    <source>
        <dbReference type="ARBA" id="ARBA00022842"/>
    </source>
</evidence>
<protein>
    <submittedName>
        <fullName evidence="7">Polyprenyl synthetase family protein</fullName>
    </submittedName>
</protein>
<keyword evidence="8" id="KW-1185">Reference proteome</keyword>
<evidence type="ECO:0000256" key="2">
    <source>
        <dbReference type="ARBA" id="ARBA00006706"/>
    </source>
</evidence>
<dbReference type="PANTHER" id="PTHR12001">
    <property type="entry name" value="GERANYLGERANYL PYROPHOSPHATE SYNTHASE"/>
    <property type="match status" value="1"/>
</dbReference>
<comment type="cofactor">
    <cofactor evidence="1">
        <name>Mg(2+)</name>
        <dbReference type="ChEBI" id="CHEBI:18420"/>
    </cofactor>
</comment>
<dbReference type="PANTHER" id="PTHR12001:SF85">
    <property type="entry name" value="SHORT CHAIN ISOPRENYL DIPHOSPHATE SYNTHASE"/>
    <property type="match status" value="1"/>
</dbReference>
<dbReference type="Proteomes" id="UP000823521">
    <property type="component" value="Unassembled WGS sequence"/>
</dbReference>
<accession>A0ABS3VNY3</accession>
<evidence type="ECO:0000256" key="1">
    <source>
        <dbReference type="ARBA" id="ARBA00001946"/>
    </source>
</evidence>
<organism evidence="7 8">
    <name type="scientific">Micromonospora echinofusca</name>
    <dbReference type="NCBI Taxonomy" id="47858"/>
    <lineage>
        <taxon>Bacteria</taxon>
        <taxon>Bacillati</taxon>
        <taxon>Actinomycetota</taxon>
        <taxon>Actinomycetes</taxon>
        <taxon>Micromonosporales</taxon>
        <taxon>Micromonosporaceae</taxon>
        <taxon>Micromonospora</taxon>
    </lineage>
</organism>